<evidence type="ECO:0000313" key="2">
    <source>
        <dbReference type="EMBL" id="OIQ68896.1"/>
    </source>
</evidence>
<dbReference type="EMBL" id="MLJW01005039">
    <property type="protein sequence ID" value="OIQ68896.1"/>
    <property type="molecule type" value="Genomic_DNA"/>
</dbReference>
<reference evidence="2" key="1">
    <citation type="submission" date="2016-10" db="EMBL/GenBank/DDBJ databases">
        <title>Sequence of Gallionella enrichment culture.</title>
        <authorList>
            <person name="Poehlein A."/>
            <person name="Muehling M."/>
            <person name="Daniel R."/>
        </authorList>
    </citation>
    <scope>NUCLEOTIDE SEQUENCE</scope>
</reference>
<sequence length="115" mass="12695">MQHRDLGADGPRGRSDLEADPSSADHGHPARIGERAPQAFGVLDPPQVEHPAKRTAWDGESPRARPGRQHERPVRQPLAAVEDHLVGAAVDGDRRRPDEQLDAVARVPRRFVDEQ</sequence>
<feature type="compositionally biased region" description="Basic and acidic residues" evidence="1">
    <location>
        <begin position="1"/>
        <end position="34"/>
    </location>
</feature>
<proteinExistence type="predicted"/>
<dbReference type="AlphaFoldDB" id="A0A1J5PDP9"/>
<accession>A0A1J5PDP9</accession>
<name>A0A1J5PDP9_9ZZZZ</name>
<comment type="caution">
    <text evidence="2">The sequence shown here is derived from an EMBL/GenBank/DDBJ whole genome shotgun (WGS) entry which is preliminary data.</text>
</comment>
<feature type="compositionally biased region" description="Basic and acidic residues" evidence="1">
    <location>
        <begin position="50"/>
        <end position="74"/>
    </location>
</feature>
<protein>
    <submittedName>
        <fullName evidence="2">Uncharacterized protein</fullName>
    </submittedName>
</protein>
<feature type="region of interest" description="Disordered" evidence="1">
    <location>
        <begin position="1"/>
        <end position="77"/>
    </location>
</feature>
<evidence type="ECO:0000256" key="1">
    <source>
        <dbReference type="SAM" id="MobiDB-lite"/>
    </source>
</evidence>
<gene>
    <name evidence="2" type="ORF">GALL_495070</name>
</gene>
<organism evidence="2">
    <name type="scientific">mine drainage metagenome</name>
    <dbReference type="NCBI Taxonomy" id="410659"/>
    <lineage>
        <taxon>unclassified sequences</taxon>
        <taxon>metagenomes</taxon>
        <taxon>ecological metagenomes</taxon>
    </lineage>
</organism>